<feature type="transmembrane region" description="Helical" evidence="2">
    <location>
        <begin position="467"/>
        <end position="488"/>
    </location>
</feature>
<proteinExistence type="predicted"/>
<evidence type="ECO:0000313" key="6">
    <source>
        <dbReference type="Proteomes" id="UP001145799"/>
    </source>
</evidence>
<dbReference type="InterPro" id="IPR011050">
    <property type="entry name" value="Pectin_lyase_fold/virulence"/>
</dbReference>
<reference evidence="5 7" key="2">
    <citation type="submission" date="2023-07" db="EMBL/GenBank/DDBJ databases">
        <title>Sequencing the genomes of 1000 actinobacteria strains.</title>
        <authorList>
            <person name="Klenk H.-P."/>
        </authorList>
    </citation>
    <scope>NUCLEOTIDE SEQUENCE [LARGE SCALE GENOMIC DNA]</scope>
    <source>
        <strain evidence="5 7">DSM 44724</strain>
    </source>
</reference>
<dbReference type="EMBL" id="JAPZVQ010000002">
    <property type="protein sequence ID" value="MDA1384160.1"/>
    <property type="molecule type" value="Genomic_DNA"/>
</dbReference>
<feature type="transmembrane region" description="Helical" evidence="2">
    <location>
        <begin position="525"/>
        <end position="544"/>
    </location>
</feature>
<evidence type="ECO:0000313" key="5">
    <source>
        <dbReference type="EMBL" id="MDR7339410.1"/>
    </source>
</evidence>
<feature type="transmembrane region" description="Helical" evidence="2">
    <location>
        <begin position="12"/>
        <end position="35"/>
    </location>
</feature>
<evidence type="ECO:0000313" key="7">
    <source>
        <dbReference type="Proteomes" id="UP001183604"/>
    </source>
</evidence>
<dbReference type="Proteomes" id="UP001145799">
    <property type="component" value="Unassembled WGS sequence"/>
</dbReference>
<protein>
    <submittedName>
        <fullName evidence="4">Right-handed parallel beta-helix repeat-containing protein</fullName>
    </submittedName>
</protein>
<feature type="transmembrane region" description="Helical" evidence="2">
    <location>
        <begin position="551"/>
        <end position="568"/>
    </location>
</feature>
<feature type="transmembrane region" description="Helical" evidence="2">
    <location>
        <begin position="583"/>
        <end position="602"/>
    </location>
</feature>
<dbReference type="Proteomes" id="UP001183604">
    <property type="component" value="Unassembled WGS sequence"/>
</dbReference>
<name>A0A9X3PF68_9ACTN</name>
<feature type="domain" description="Right handed beta helix" evidence="3">
    <location>
        <begin position="164"/>
        <end position="296"/>
    </location>
</feature>
<evidence type="ECO:0000313" key="4">
    <source>
        <dbReference type="EMBL" id="MDA1384160.1"/>
    </source>
</evidence>
<keyword evidence="2" id="KW-1133">Transmembrane helix</keyword>
<keyword evidence="7" id="KW-1185">Reference proteome</keyword>
<keyword evidence="2" id="KW-0472">Membrane</keyword>
<dbReference type="SUPFAM" id="SSF51126">
    <property type="entry name" value="Pectin lyase-like"/>
    <property type="match status" value="1"/>
</dbReference>
<organism evidence="4 6">
    <name type="scientific">Glycomyces lechevalierae</name>
    <dbReference type="NCBI Taxonomy" id="256034"/>
    <lineage>
        <taxon>Bacteria</taxon>
        <taxon>Bacillati</taxon>
        <taxon>Actinomycetota</taxon>
        <taxon>Actinomycetes</taxon>
        <taxon>Glycomycetales</taxon>
        <taxon>Glycomycetaceae</taxon>
        <taxon>Glycomyces</taxon>
    </lineage>
</organism>
<evidence type="ECO:0000259" key="3">
    <source>
        <dbReference type="Pfam" id="PF13229"/>
    </source>
</evidence>
<keyword evidence="2" id="KW-0812">Transmembrane</keyword>
<dbReference type="InterPro" id="IPR012334">
    <property type="entry name" value="Pectin_lyas_fold"/>
</dbReference>
<dbReference type="AlphaFoldDB" id="A0A9X3PF68"/>
<feature type="transmembrane region" description="Helical" evidence="2">
    <location>
        <begin position="500"/>
        <end position="519"/>
    </location>
</feature>
<feature type="region of interest" description="Disordered" evidence="1">
    <location>
        <begin position="606"/>
        <end position="629"/>
    </location>
</feature>
<dbReference type="Gene3D" id="2.160.20.10">
    <property type="entry name" value="Single-stranded right-handed beta-helix, Pectin lyase-like"/>
    <property type="match status" value="1"/>
</dbReference>
<evidence type="ECO:0000256" key="2">
    <source>
        <dbReference type="SAM" id="Phobius"/>
    </source>
</evidence>
<dbReference type="InterPro" id="IPR039448">
    <property type="entry name" value="Beta_helix"/>
</dbReference>
<dbReference type="EMBL" id="JAVDYD010000001">
    <property type="protein sequence ID" value="MDR7339410.1"/>
    <property type="molecule type" value="Genomic_DNA"/>
</dbReference>
<accession>A0A9X3PF68</accession>
<gene>
    <name evidence="5" type="ORF">J2S69_003129</name>
    <name evidence="4" type="ORF">O2L01_04115</name>
</gene>
<evidence type="ECO:0000256" key="1">
    <source>
        <dbReference type="SAM" id="MobiDB-lite"/>
    </source>
</evidence>
<dbReference type="Pfam" id="PF13229">
    <property type="entry name" value="Beta_helix"/>
    <property type="match status" value="1"/>
</dbReference>
<dbReference type="RefSeq" id="WP_270120587.1">
    <property type="nucleotide sequence ID" value="NZ_BAAAOM010000004.1"/>
</dbReference>
<reference evidence="4" key="1">
    <citation type="submission" date="2022-12" db="EMBL/GenBank/DDBJ databases">
        <title>Gycomyces niveus sp.nov., a novel actinomycete isolated from soil in Shouguang.</title>
        <authorList>
            <person name="Yang X."/>
        </authorList>
    </citation>
    <scope>NUCLEOTIDE SEQUENCE</scope>
    <source>
        <strain evidence="4">DSM 44724</strain>
    </source>
</reference>
<dbReference type="PROSITE" id="PS51257">
    <property type="entry name" value="PROKAR_LIPOPROTEIN"/>
    <property type="match status" value="1"/>
</dbReference>
<comment type="caution">
    <text evidence="4">The sequence shown here is derived from an EMBL/GenBank/DDBJ whole genome shotgun (WGS) entry which is preliminary data.</text>
</comment>
<sequence length="629" mass="65702">MPPAPRPQHRLASVVFGVIAFAAIALSCMIGGNLADIRAEEAPPRSGGETTAPPAYREDGPALYVCTENAEDFAERNEDIDLRRVENERLYEDCLADGHHDLASAVAAAAPGTRILVLPGRFDVPETVRLDGVDDLQIEGLGDGPDDVLFSGGFALDTVLEAGGASGLYLRNVTFGQAREAGLRLDQADGAALDAVAATQSGGYGLHITRSTGVALTGCRADLADDAGIAIEDSDATVDDCEATGSLTGILVSGSGTVGVGANRVHDNTTGIVVTDTGVGAPIDVHGNLVYANNTGHYDRLGTGACADLAARDWTAGILCPERTVPRGVGILLADTASTGVTGNRVWNQDAAAVAAWGTGGVEGGQGDGNTFADNAFGVRDDGQRERNRLDLWWDGTGSGNCFDEPDAFRTLPASLPDCDGANTPSRLVGDPLRAFKVWQCGIGDAAAGVPAGCDWFGARFTDRLEFQAAVVFAAGLLFLTGAGWLAAARTENPPRAGRMTFSAIATGAGGLLLVLAIWSGRADYEALAIGLWGVGWLLAGRSWRQCGMPFFGLFTSLIGAVAVVDAFDRAVWTLPLVPVAPAWVWLALLPLWTLVALSLAFGPRRREEEPPPVARTPVTAPSHDRFDW</sequence>